<organism evidence="1 2">
    <name type="scientific">Pleurodeles waltl</name>
    <name type="common">Iberian ribbed newt</name>
    <dbReference type="NCBI Taxonomy" id="8319"/>
    <lineage>
        <taxon>Eukaryota</taxon>
        <taxon>Metazoa</taxon>
        <taxon>Chordata</taxon>
        <taxon>Craniata</taxon>
        <taxon>Vertebrata</taxon>
        <taxon>Euteleostomi</taxon>
        <taxon>Amphibia</taxon>
        <taxon>Batrachia</taxon>
        <taxon>Caudata</taxon>
        <taxon>Salamandroidea</taxon>
        <taxon>Salamandridae</taxon>
        <taxon>Pleurodelinae</taxon>
        <taxon>Pleurodeles</taxon>
    </lineage>
</organism>
<comment type="caution">
    <text evidence="1">The sequence shown here is derived from an EMBL/GenBank/DDBJ whole genome shotgun (WGS) entry which is preliminary data.</text>
</comment>
<dbReference type="AlphaFoldDB" id="A0AAV7P2U4"/>
<accession>A0AAV7P2U4</accession>
<proteinExistence type="predicted"/>
<sequence>MRVGAARQELREGSPARQYSGVWGKGFPENCSGLRRSSGCMGPKRLESLFICYLSLCSGMRANWDSVGRCFRTWTQLPVWVLFNGENKLFAYLYHTDALRFILAIPFTTG</sequence>
<dbReference type="Proteomes" id="UP001066276">
    <property type="component" value="Chromosome 7"/>
</dbReference>
<keyword evidence="2" id="KW-1185">Reference proteome</keyword>
<evidence type="ECO:0000313" key="1">
    <source>
        <dbReference type="EMBL" id="KAJ1122491.1"/>
    </source>
</evidence>
<name>A0AAV7P2U4_PLEWA</name>
<protein>
    <submittedName>
        <fullName evidence="1">Uncharacterized protein</fullName>
    </submittedName>
</protein>
<evidence type="ECO:0000313" key="2">
    <source>
        <dbReference type="Proteomes" id="UP001066276"/>
    </source>
</evidence>
<reference evidence="1" key="1">
    <citation type="journal article" date="2022" name="bioRxiv">
        <title>Sequencing and chromosome-scale assembly of the giantPleurodeles waltlgenome.</title>
        <authorList>
            <person name="Brown T."/>
            <person name="Elewa A."/>
            <person name="Iarovenko S."/>
            <person name="Subramanian E."/>
            <person name="Araus A.J."/>
            <person name="Petzold A."/>
            <person name="Susuki M."/>
            <person name="Suzuki K.-i.T."/>
            <person name="Hayashi T."/>
            <person name="Toyoda A."/>
            <person name="Oliveira C."/>
            <person name="Osipova E."/>
            <person name="Leigh N.D."/>
            <person name="Simon A."/>
            <person name="Yun M.H."/>
        </authorList>
    </citation>
    <scope>NUCLEOTIDE SEQUENCE</scope>
    <source>
        <strain evidence="1">20211129_DDA</strain>
        <tissue evidence="1">Liver</tissue>
    </source>
</reference>
<gene>
    <name evidence="1" type="ORF">NDU88_000977</name>
</gene>
<dbReference type="EMBL" id="JANPWB010000011">
    <property type="protein sequence ID" value="KAJ1122491.1"/>
    <property type="molecule type" value="Genomic_DNA"/>
</dbReference>